<dbReference type="Ensembl" id="ENSSSCT00060016200.1">
    <property type="protein sequence ID" value="ENSSSCP00060006374.1"/>
    <property type="gene ID" value="ENSSSCG00060012371.1"/>
</dbReference>
<protein>
    <submittedName>
        <fullName evidence="1">Uncharacterized protein</fullName>
    </submittedName>
</protein>
<evidence type="ECO:0000313" key="1">
    <source>
        <dbReference type="Ensembl" id="ENSSSCP00060006374.1"/>
    </source>
</evidence>
<name>A0A8D1SRM3_PIG</name>
<sequence>TSYCSLESPAKTDFSNFPISSQTFSPSTITVNYSELLSVSKTSLLFNFRNTLFFSTVQHSDPVTHTCIHSLIKLTSFCTAEETKNKQKKRQFTDWEKIVSNDATNKGLISKIYKQLRQLNSKKANNPTEKWAKDLNRPFSKEDIQMANKHMKKCSTSLIIREMQITTTIRYLLTSVRMAIIISPQITNARGSVEEREPSCTVGGNINWYNHMENTMEVP</sequence>
<proteinExistence type="predicted"/>
<reference evidence="1" key="1">
    <citation type="submission" date="2025-08" db="UniProtKB">
        <authorList>
            <consortium name="Ensembl"/>
        </authorList>
    </citation>
    <scope>IDENTIFICATION</scope>
</reference>
<accession>A0A8D1SRM3</accession>
<dbReference type="Proteomes" id="UP000694723">
    <property type="component" value="Unplaced"/>
</dbReference>
<evidence type="ECO:0000313" key="2">
    <source>
        <dbReference type="Proteomes" id="UP000694723"/>
    </source>
</evidence>
<organism evidence="1 2">
    <name type="scientific">Sus scrofa</name>
    <name type="common">Pig</name>
    <dbReference type="NCBI Taxonomy" id="9823"/>
    <lineage>
        <taxon>Eukaryota</taxon>
        <taxon>Metazoa</taxon>
        <taxon>Chordata</taxon>
        <taxon>Craniata</taxon>
        <taxon>Vertebrata</taxon>
        <taxon>Euteleostomi</taxon>
        <taxon>Mammalia</taxon>
        <taxon>Eutheria</taxon>
        <taxon>Laurasiatheria</taxon>
        <taxon>Artiodactyla</taxon>
        <taxon>Suina</taxon>
        <taxon>Suidae</taxon>
        <taxon>Sus</taxon>
    </lineage>
</organism>
<dbReference type="AlphaFoldDB" id="A0A8D1SRM3"/>